<dbReference type="EMBL" id="CM023481">
    <property type="protein sequence ID" value="KAH6945383.1"/>
    <property type="molecule type" value="Genomic_DNA"/>
</dbReference>
<accession>A0ACB7TEJ8</accession>
<reference evidence="1" key="1">
    <citation type="submission" date="2020-05" db="EMBL/GenBank/DDBJ databases">
        <title>Large-scale comparative analyses of tick genomes elucidate their genetic diversity and vector capacities.</title>
        <authorList>
            <person name="Jia N."/>
            <person name="Wang J."/>
            <person name="Shi W."/>
            <person name="Du L."/>
            <person name="Sun Y."/>
            <person name="Zhan W."/>
            <person name="Jiang J."/>
            <person name="Wang Q."/>
            <person name="Zhang B."/>
            <person name="Ji P."/>
            <person name="Sakyi L.B."/>
            <person name="Cui X."/>
            <person name="Yuan T."/>
            <person name="Jiang B."/>
            <person name="Yang W."/>
            <person name="Lam T.T.-Y."/>
            <person name="Chang Q."/>
            <person name="Ding S."/>
            <person name="Wang X."/>
            <person name="Zhu J."/>
            <person name="Ruan X."/>
            <person name="Zhao L."/>
            <person name="Wei J."/>
            <person name="Que T."/>
            <person name="Du C."/>
            <person name="Cheng J."/>
            <person name="Dai P."/>
            <person name="Han X."/>
            <person name="Huang E."/>
            <person name="Gao Y."/>
            <person name="Liu J."/>
            <person name="Shao H."/>
            <person name="Ye R."/>
            <person name="Li L."/>
            <person name="Wei W."/>
            <person name="Wang X."/>
            <person name="Wang C."/>
            <person name="Yang T."/>
            <person name="Huo Q."/>
            <person name="Li W."/>
            <person name="Guo W."/>
            <person name="Chen H."/>
            <person name="Zhou L."/>
            <person name="Ni X."/>
            <person name="Tian J."/>
            <person name="Zhou Y."/>
            <person name="Sheng Y."/>
            <person name="Liu T."/>
            <person name="Pan Y."/>
            <person name="Xia L."/>
            <person name="Li J."/>
            <person name="Zhao F."/>
            <person name="Cao W."/>
        </authorList>
    </citation>
    <scope>NUCLEOTIDE SEQUENCE</scope>
    <source>
        <strain evidence="1">Hyas-2018</strain>
    </source>
</reference>
<sequence>MAWWVTELVTLRRGRCNAGIQPRAPFLVESQVVTASPAAQKIPTSSGQQPLCRGIVMAARSGQVALRWLVSWAVRLETAGGLVPSDPPVDHVQNGSGPPRSSPLVSWKSRRTCTGPTTTRSQHTATLLQDTPGLLARKLGNFGPLNLPSFVWPHTTLMSSHFKSLKSAAKLIIT</sequence>
<keyword evidence="2" id="KW-1185">Reference proteome</keyword>
<protein>
    <submittedName>
        <fullName evidence="1">Uncharacterized protein</fullName>
    </submittedName>
</protein>
<name>A0ACB7TEJ8_HYAAI</name>
<proteinExistence type="predicted"/>
<gene>
    <name evidence="1" type="ORF">HPB50_008142</name>
</gene>
<comment type="caution">
    <text evidence="1">The sequence shown here is derived from an EMBL/GenBank/DDBJ whole genome shotgun (WGS) entry which is preliminary data.</text>
</comment>
<evidence type="ECO:0000313" key="1">
    <source>
        <dbReference type="EMBL" id="KAH6945383.1"/>
    </source>
</evidence>
<organism evidence="1 2">
    <name type="scientific">Hyalomma asiaticum</name>
    <name type="common">Tick</name>
    <dbReference type="NCBI Taxonomy" id="266040"/>
    <lineage>
        <taxon>Eukaryota</taxon>
        <taxon>Metazoa</taxon>
        <taxon>Ecdysozoa</taxon>
        <taxon>Arthropoda</taxon>
        <taxon>Chelicerata</taxon>
        <taxon>Arachnida</taxon>
        <taxon>Acari</taxon>
        <taxon>Parasitiformes</taxon>
        <taxon>Ixodida</taxon>
        <taxon>Ixodoidea</taxon>
        <taxon>Ixodidae</taxon>
        <taxon>Hyalomminae</taxon>
        <taxon>Hyalomma</taxon>
    </lineage>
</organism>
<evidence type="ECO:0000313" key="2">
    <source>
        <dbReference type="Proteomes" id="UP000821845"/>
    </source>
</evidence>
<dbReference type="Proteomes" id="UP000821845">
    <property type="component" value="Chromosome 1"/>
</dbReference>